<accession>A0A2S6MZ58</accession>
<evidence type="ECO:0000259" key="9">
    <source>
        <dbReference type="Pfam" id="PF08335"/>
    </source>
</evidence>
<keyword evidence="1 7" id="KW-0808">Transferase</keyword>
<dbReference type="GO" id="GO:0000287">
    <property type="term" value="F:magnesium ion binding"/>
    <property type="evidence" value="ECO:0007669"/>
    <property type="project" value="UniProtKB-UniRule"/>
</dbReference>
<protein>
    <recommendedName>
        <fullName evidence="7">Bifunctional glutamine synthetase adenylyltransferase/adenylyl-removing enzyme</fullName>
    </recommendedName>
    <alternativeName>
        <fullName evidence="7">ATP:glutamine synthetase adenylyltransferase</fullName>
    </alternativeName>
    <alternativeName>
        <fullName evidence="7">ATase</fullName>
    </alternativeName>
    <domain>
        <recommendedName>
            <fullName evidence="7">Glutamine synthetase adenylyl-L-tyrosine phosphorylase</fullName>
            <ecNumber evidence="7">2.7.7.89</ecNumber>
        </recommendedName>
        <alternativeName>
            <fullName evidence="7">Adenylyl removase</fullName>
            <shortName evidence="7">AR</shortName>
            <shortName evidence="7">AT-N</shortName>
        </alternativeName>
    </domain>
    <domain>
        <recommendedName>
            <fullName evidence="7">Glutamine synthetase adenylyl transferase</fullName>
            <ecNumber evidence="7">2.7.7.42</ecNumber>
        </recommendedName>
        <alternativeName>
            <fullName evidence="7">Adenylyl transferase</fullName>
            <shortName evidence="7">AT</shortName>
            <shortName evidence="7">AT-C</shortName>
        </alternativeName>
    </domain>
</protein>
<dbReference type="GO" id="GO:0000820">
    <property type="term" value="P:regulation of glutamine family amino acid metabolic process"/>
    <property type="evidence" value="ECO:0007669"/>
    <property type="project" value="UniProtKB-UniRule"/>
</dbReference>
<proteinExistence type="inferred from homology"/>
<dbReference type="OrthoDB" id="9759366at2"/>
<feature type="domain" description="Glutamate-ammonia ligase adenylyltransferase repeated" evidence="8">
    <location>
        <begin position="47"/>
        <end position="285"/>
    </location>
</feature>
<comment type="function">
    <text evidence="7">Involved in the regulation of glutamine synthetase GlnA, a key enzyme in the process to assimilate ammonia. When cellular nitrogen levels are high, the C-terminal adenylyl transferase (AT) inactivates GlnA by covalent transfer of an adenylyl group from ATP to specific tyrosine residue of GlnA, thus reducing its activity. Conversely, when nitrogen levels are low, the N-terminal adenylyl removase (AR) activates GlnA by removing the adenylyl group by phosphorolysis, increasing its activity. The regulatory region of GlnE binds the signal transduction protein PII (GlnB) which indicates the nitrogen status of the cell.</text>
</comment>
<comment type="catalytic activity">
    <reaction evidence="7">
        <text>[glutamine synthetase]-O(4)-(5'-adenylyl)-L-tyrosine + phosphate = [glutamine synthetase]-L-tyrosine + ADP</text>
        <dbReference type="Rhea" id="RHEA:43716"/>
        <dbReference type="Rhea" id="RHEA-COMP:10660"/>
        <dbReference type="Rhea" id="RHEA-COMP:10661"/>
        <dbReference type="ChEBI" id="CHEBI:43474"/>
        <dbReference type="ChEBI" id="CHEBI:46858"/>
        <dbReference type="ChEBI" id="CHEBI:83624"/>
        <dbReference type="ChEBI" id="CHEBI:456216"/>
        <dbReference type="EC" id="2.7.7.89"/>
    </reaction>
</comment>
<evidence type="ECO:0000256" key="3">
    <source>
        <dbReference type="ARBA" id="ARBA00022741"/>
    </source>
</evidence>
<evidence type="ECO:0000256" key="6">
    <source>
        <dbReference type="ARBA" id="ARBA00023268"/>
    </source>
</evidence>
<feature type="domain" description="PII-uridylyltransferase/Glutamine-synthetase adenylyltransferase" evidence="9">
    <location>
        <begin position="307"/>
        <end position="447"/>
    </location>
</feature>
<dbReference type="AlphaFoldDB" id="A0A2S6MZ58"/>
<feature type="domain" description="PII-uridylyltransferase/Glutamine-synthetase adenylyltransferase" evidence="9">
    <location>
        <begin position="837"/>
        <end position="960"/>
    </location>
</feature>
<organism evidence="10 11">
    <name type="scientific">Rhodoblastus sphagnicola</name>
    <dbReference type="NCBI Taxonomy" id="333368"/>
    <lineage>
        <taxon>Bacteria</taxon>
        <taxon>Pseudomonadati</taxon>
        <taxon>Pseudomonadota</taxon>
        <taxon>Alphaproteobacteria</taxon>
        <taxon>Hyphomicrobiales</taxon>
        <taxon>Rhodoblastaceae</taxon>
        <taxon>Rhodoblastus</taxon>
    </lineage>
</organism>
<dbReference type="GO" id="GO:0005524">
    <property type="term" value="F:ATP binding"/>
    <property type="evidence" value="ECO:0007669"/>
    <property type="project" value="UniProtKB-UniRule"/>
</dbReference>
<dbReference type="CDD" id="cd05401">
    <property type="entry name" value="NT_GlnE_GlnD_like"/>
    <property type="match status" value="2"/>
</dbReference>
<dbReference type="InterPro" id="IPR043519">
    <property type="entry name" value="NT_sf"/>
</dbReference>
<evidence type="ECO:0000259" key="8">
    <source>
        <dbReference type="Pfam" id="PF03710"/>
    </source>
</evidence>
<dbReference type="InterPro" id="IPR023057">
    <property type="entry name" value="GlnE"/>
</dbReference>
<dbReference type="NCBIfam" id="NF010706">
    <property type="entry name" value="PRK14108.1"/>
    <property type="match status" value="1"/>
</dbReference>
<comment type="cofactor">
    <cofactor evidence="7">
        <name>Mg(2+)</name>
        <dbReference type="ChEBI" id="CHEBI:18420"/>
    </cofactor>
</comment>
<evidence type="ECO:0000313" key="10">
    <source>
        <dbReference type="EMBL" id="PPQ27632.1"/>
    </source>
</evidence>
<dbReference type="InterPro" id="IPR005190">
    <property type="entry name" value="GlnE_rpt_dom"/>
</dbReference>
<keyword evidence="11" id="KW-1185">Reference proteome</keyword>
<evidence type="ECO:0000256" key="1">
    <source>
        <dbReference type="ARBA" id="ARBA00022679"/>
    </source>
</evidence>
<dbReference type="NCBIfam" id="NF008292">
    <property type="entry name" value="PRK11072.1"/>
    <property type="match status" value="1"/>
</dbReference>
<evidence type="ECO:0000256" key="4">
    <source>
        <dbReference type="ARBA" id="ARBA00022840"/>
    </source>
</evidence>
<dbReference type="EC" id="2.7.7.42" evidence="7"/>
<feature type="domain" description="Glutamate-ammonia ligase adenylyltransferase repeated" evidence="8">
    <location>
        <begin position="561"/>
        <end position="801"/>
    </location>
</feature>
<keyword evidence="4 7" id="KW-0067">ATP-binding</keyword>
<dbReference type="PANTHER" id="PTHR30621">
    <property type="entry name" value="GLUTAMINE SYNTHETASE ADENYLYLTRANSFERASE"/>
    <property type="match status" value="1"/>
</dbReference>
<dbReference type="EC" id="2.7.7.89" evidence="7"/>
<comment type="catalytic activity">
    <reaction evidence="7">
        <text>[glutamine synthetase]-L-tyrosine + ATP = [glutamine synthetase]-O(4)-(5'-adenylyl)-L-tyrosine + diphosphate</text>
        <dbReference type="Rhea" id="RHEA:18589"/>
        <dbReference type="Rhea" id="RHEA-COMP:10660"/>
        <dbReference type="Rhea" id="RHEA-COMP:10661"/>
        <dbReference type="ChEBI" id="CHEBI:30616"/>
        <dbReference type="ChEBI" id="CHEBI:33019"/>
        <dbReference type="ChEBI" id="CHEBI:46858"/>
        <dbReference type="ChEBI" id="CHEBI:83624"/>
        <dbReference type="EC" id="2.7.7.42"/>
    </reaction>
</comment>
<dbReference type="SUPFAM" id="SSF81301">
    <property type="entry name" value="Nucleotidyltransferase"/>
    <property type="match status" value="2"/>
</dbReference>
<dbReference type="Proteomes" id="UP000239089">
    <property type="component" value="Unassembled WGS sequence"/>
</dbReference>
<dbReference type="Pfam" id="PF03710">
    <property type="entry name" value="GlnE"/>
    <property type="match status" value="2"/>
</dbReference>
<dbReference type="Gene3D" id="1.20.120.330">
    <property type="entry name" value="Nucleotidyltransferases domain 2"/>
    <property type="match status" value="2"/>
</dbReference>
<keyword evidence="6 7" id="KW-0511">Multifunctional enzyme</keyword>
<sequence length="964" mass="105019">MTALAFPRPAQKTHAQVRLKDLLVEAPDLADLPQWPAFQPLALGLADQSPFLWGLITRDPDRLKRILRQEEPEAALDAALAPLKECGTASCSEARAMTLLRKAKQESALLIALADLCGVFDVVATTGALSRAADALVGAALRAALRLAGDRLDWGGGEPDELRCGLTVLALGKHGARELNYSSDTDLVVFFDGQSPVLDAGQGAKTNAVRLTQHLVKLLNEHTGDGYVLRVDLRLRPDPGSTAIAVSLDAARHYYETLGQNWERAAFIKARPIAGDIALGEDFLAELSPFIWRKYFDYAAIADVHAMKRQIHAVKGHAEIAVAGHDVKLGRGGIREIEFFVQTQQLIFGGRRKQLRGSRTLDMLKQLQADQWITPQAVAELSEAYCFLRGVEHRLQMLNDLQTQRLPADEDALKAFARFCGFPGVAGFSAALIKRLRAVEKHYARLFESAPGLDSRAGSLVFTGSGDDPETLDTLREMGFRDPAGAAETVRGWHFGRRPAVRSARAREVLTELIPALLNAFSKSGDADSAIAAFDEAMARMPAAVELFSLLKSHEAMRQLFADILGGAPRLAEVVAQKPNVLDAAIDQGLLAIVGDEEDYLRRLEGFHESGSSLEDFLDIARTFATEEKFLIGLRLFAELIEPEQAARSYSALAGALIRACLTRVEEVFVAEHGGPPGGRFAVLGFGKLGSREMTATSDLDLVAVYDFDPENPESDGAKPLHASVYYGRLTQRLIAALSAPTRRGKLFSVDMRLRPSGNQGPVAARLSTFGAYQAEHAEIWEHMALTRARPIAGDASLREDVRAIIDSTLFVKRDFALLAKEALTMRRLIEKEKGFAGPWDLKLAPGGLLDIEFIAQTLALAHGFKKRSFRTQGTAEILAAASGRALDPDVAARLGEALALFSKVTQWLRLSLGEGADPAQAAEGVKRRLAVAAGLPDFSRLERDLAERRKEVRRIFEAFMAAS</sequence>
<dbReference type="EMBL" id="NHSJ01000121">
    <property type="protein sequence ID" value="PPQ27632.1"/>
    <property type="molecule type" value="Genomic_DNA"/>
</dbReference>
<dbReference type="PANTHER" id="PTHR30621:SF0">
    <property type="entry name" value="BIFUNCTIONAL GLUTAMINE SYNTHETASE ADENYLYLTRANSFERASE_ADENYLYL-REMOVING ENZYME"/>
    <property type="match status" value="1"/>
</dbReference>
<gene>
    <name evidence="7" type="primary">glnE</name>
    <name evidence="10" type="ORF">CCR94_19325</name>
</gene>
<dbReference type="Gene3D" id="3.30.460.10">
    <property type="entry name" value="Beta Polymerase, domain 2"/>
    <property type="match status" value="2"/>
</dbReference>
<dbReference type="Gene3D" id="1.20.120.1510">
    <property type="match status" value="1"/>
</dbReference>
<reference evidence="10 11" key="1">
    <citation type="journal article" date="2018" name="Arch. Microbiol.">
        <title>New insights into the metabolic potential of the phototrophic purple bacterium Rhodopila globiformis DSM 161(T) from its draft genome sequence and evidence for a vanadium-dependent nitrogenase.</title>
        <authorList>
            <person name="Imhoff J.F."/>
            <person name="Rahn T."/>
            <person name="Kunzel S."/>
            <person name="Neulinger S.C."/>
        </authorList>
    </citation>
    <scope>NUCLEOTIDE SEQUENCE [LARGE SCALE GENOMIC DNA]</scope>
    <source>
        <strain evidence="10 11">DSM 16996</strain>
    </source>
</reference>
<comment type="similarity">
    <text evidence="7">Belongs to the GlnE family.</text>
</comment>
<dbReference type="Pfam" id="PF08335">
    <property type="entry name" value="GlnD_UR_UTase"/>
    <property type="match status" value="2"/>
</dbReference>
<evidence type="ECO:0000256" key="7">
    <source>
        <dbReference type="HAMAP-Rule" id="MF_00802"/>
    </source>
</evidence>
<evidence type="ECO:0000313" key="11">
    <source>
        <dbReference type="Proteomes" id="UP000239089"/>
    </source>
</evidence>
<feature type="region of interest" description="Adenylyl transferase" evidence="7">
    <location>
        <begin position="458"/>
        <end position="964"/>
    </location>
</feature>
<evidence type="ECO:0000256" key="2">
    <source>
        <dbReference type="ARBA" id="ARBA00022695"/>
    </source>
</evidence>
<name>A0A2S6MZ58_9HYPH</name>
<dbReference type="RefSeq" id="WP_104509470.1">
    <property type="nucleotide sequence ID" value="NZ_JACIGC010000008.1"/>
</dbReference>
<dbReference type="GO" id="GO:0005829">
    <property type="term" value="C:cytosol"/>
    <property type="evidence" value="ECO:0007669"/>
    <property type="project" value="TreeGrafter"/>
</dbReference>
<keyword evidence="3 7" id="KW-0547">Nucleotide-binding</keyword>
<dbReference type="GO" id="GO:0047388">
    <property type="term" value="F:[glutamine synthetase]-adenylyl-L-tyrosine phosphorylase activity"/>
    <property type="evidence" value="ECO:0007669"/>
    <property type="project" value="UniProtKB-EC"/>
</dbReference>
<evidence type="ECO:0000256" key="5">
    <source>
        <dbReference type="ARBA" id="ARBA00022842"/>
    </source>
</evidence>
<comment type="caution">
    <text evidence="10">The sequence shown here is derived from an EMBL/GenBank/DDBJ whole genome shotgun (WGS) entry which is preliminary data.</text>
</comment>
<dbReference type="HAMAP" id="MF_00802">
    <property type="entry name" value="GlnE"/>
    <property type="match status" value="1"/>
</dbReference>
<feature type="region of interest" description="Adenylyl removase" evidence="7">
    <location>
        <begin position="1"/>
        <end position="452"/>
    </location>
</feature>
<dbReference type="SUPFAM" id="SSF81593">
    <property type="entry name" value="Nucleotidyltransferase substrate binding subunit/domain"/>
    <property type="match status" value="2"/>
</dbReference>
<dbReference type="InterPro" id="IPR013546">
    <property type="entry name" value="PII_UdlTrfase/GS_AdlTrfase"/>
</dbReference>
<keyword evidence="2 7" id="KW-0548">Nucleotidyltransferase</keyword>
<keyword evidence="5 7" id="KW-0460">Magnesium</keyword>
<dbReference type="GO" id="GO:0008882">
    <property type="term" value="F:[glutamate-ammonia-ligase] adenylyltransferase activity"/>
    <property type="evidence" value="ECO:0007669"/>
    <property type="project" value="UniProtKB-UniRule"/>
</dbReference>